<dbReference type="InterPro" id="IPR000008">
    <property type="entry name" value="C2_dom"/>
</dbReference>
<dbReference type="Proteomes" id="UP000612746">
    <property type="component" value="Unassembled WGS sequence"/>
</dbReference>
<feature type="compositionally biased region" description="Low complexity" evidence="1">
    <location>
        <begin position="209"/>
        <end position="220"/>
    </location>
</feature>
<keyword evidence="4" id="KW-1185">Reference proteome</keyword>
<evidence type="ECO:0000313" key="3">
    <source>
        <dbReference type="EMBL" id="KAG2188148.1"/>
    </source>
</evidence>
<evidence type="ECO:0000259" key="2">
    <source>
        <dbReference type="PROSITE" id="PS50004"/>
    </source>
</evidence>
<feature type="compositionally biased region" description="Low complexity" evidence="1">
    <location>
        <begin position="323"/>
        <end position="374"/>
    </location>
</feature>
<dbReference type="OrthoDB" id="270970at2759"/>
<dbReference type="InterPro" id="IPR035892">
    <property type="entry name" value="C2_domain_sf"/>
</dbReference>
<dbReference type="AlphaFoldDB" id="A0A8H7Q957"/>
<dbReference type="InterPro" id="IPR052981">
    <property type="entry name" value="Ingression_C2_domain"/>
</dbReference>
<feature type="compositionally biased region" description="Low complexity" evidence="1">
    <location>
        <begin position="263"/>
        <end position="300"/>
    </location>
</feature>
<dbReference type="SUPFAM" id="SSF49562">
    <property type="entry name" value="C2 domain (Calcium/lipid-binding domain, CaLB)"/>
    <property type="match status" value="1"/>
</dbReference>
<evidence type="ECO:0000256" key="1">
    <source>
        <dbReference type="SAM" id="MobiDB-lite"/>
    </source>
</evidence>
<sequence length="381" mass="41911">MSKGLGELVIVALKARNLPNRAIIGKQDPVARFTLGKHSQNTKTDFRGGQHPLWDDQVNLPVESDHGKLKVRLYDGEAPKGLLISETQVDVSKVLTTGEDDGWFALNYKGKSSGEIYLELTFYSSSKPRARKLLPAEPQQRRNNKPLPAPPPEQPHLMYRHSINIPPSQQNPSMRPPPISTGGPSYAGPASGGYPPSAYPPSQRPPPQQQYQQQQQQAMYPPLPSTALPPAGFIDPSSRPVVSPSMGQNYGGFPTPVVTPRLPQQQPAYSAYPPAPQSPMYQPSMLQQPYEPQQQPLYSQGYDSPSPYPSRLQRQNTVSDQNYGYPPQQSGYPPQQSGYPPQQSGYPPQQSAYPPQQSGYPPQQGYPPSTGYPPASGYPPY</sequence>
<feature type="compositionally biased region" description="Polar residues" evidence="1">
    <location>
        <begin position="312"/>
        <end position="322"/>
    </location>
</feature>
<dbReference type="EMBL" id="JAEPRA010000002">
    <property type="protein sequence ID" value="KAG2188148.1"/>
    <property type="molecule type" value="Genomic_DNA"/>
</dbReference>
<organism evidence="3 4">
    <name type="scientific">Umbelopsis vinacea</name>
    <dbReference type="NCBI Taxonomy" id="44442"/>
    <lineage>
        <taxon>Eukaryota</taxon>
        <taxon>Fungi</taxon>
        <taxon>Fungi incertae sedis</taxon>
        <taxon>Mucoromycota</taxon>
        <taxon>Mucoromycotina</taxon>
        <taxon>Umbelopsidomycetes</taxon>
        <taxon>Umbelopsidales</taxon>
        <taxon>Umbelopsidaceae</taxon>
        <taxon>Umbelopsis</taxon>
    </lineage>
</organism>
<dbReference type="Pfam" id="PF00168">
    <property type="entry name" value="C2"/>
    <property type="match status" value="1"/>
</dbReference>
<reference evidence="3" key="1">
    <citation type="submission" date="2020-12" db="EMBL/GenBank/DDBJ databases">
        <title>Metabolic potential, ecology and presence of endohyphal bacteria is reflected in genomic diversity of Mucoromycotina.</title>
        <authorList>
            <person name="Muszewska A."/>
            <person name="Okrasinska A."/>
            <person name="Steczkiewicz K."/>
            <person name="Drgas O."/>
            <person name="Orlowska M."/>
            <person name="Perlinska-Lenart U."/>
            <person name="Aleksandrzak-Piekarczyk T."/>
            <person name="Szatraj K."/>
            <person name="Zielenkiewicz U."/>
            <person name="Pilsyk S."/>
            <person name="Malc E."/>
            <person name="Mieczkowski P."/>
            <person name="Kruszewska J.S."/>
            <person name="Biernat P."/>
            <person name="Pawlowska J."/>
        </authorList>
    </citation>
    <scope>NUCLEOTIDE SEQUENCE</scope>
    <source>
        <strain evidence="3">WA0000051536</strain>
    </source>
</reference>
<dbReference type="PANTHER" id="PTHR47052:SF3">
    <property type="entry name" value="INGRESSION PROTEIN 1"/>
    <property type="match status" value="1"/>
</dbReference>
<protein>
    <recommendedName>
        <fullName evidence="2">C2 domain-containing protein</fullName>
    </recommendedName>
</protein>
<feature type="compositionally biased region" description="Pro residues" evidence="1">
    <location>
        <begin position="197"/>
        <end position="208"/>
    </location>
</feature>
<feature type="region of interest" description="Disordered" evidence="1">
    <location>
        <begin position="134"/>
        <end position="381"/>
    </location>
</feature>
<dbReference type="Gene3D" id="2.60.40.150">
    <property type="entry name" value="C2 domain"/>
    <property type="match status" value="1"/>
</dbReference>
<comment type="caution">
    <text evidence="3">The sequence shown here is derived from an EMBL/GenBank/DDBJ whole genome shotgun (WGS) entry which is preliminary data.</text>
</comment>
<dbReference type="PANTHER" id="PTHR47052">
    <property type="entry name" value="CONSERVED SERINE PROLINE-RICH PROTEIN (AFU_ORTHOLOGUE AFUA_2G01790)"/>
    <property type="match status" value="1"/>
</dbReference>
<accession>A0A8H7Q957</accession>
<gene>
    <name evidence="3" type="ORF">INT44_000899</name>
</gene>
<feature type="domain" description="C2" evidence="2">
    <location>
        <begin position="1"/>
        <end position="104"/>
    </location>
</feature>
<dbReference type="PROSITE" id="PS50004">
    <property type="entry name" value="C2"/>
    <property type="match status" value="1"/>
</dbReference>
<proteinExistence type="predicted"/>
<dbReference type="SMART" id="SM00239">
    <property type="entry name" value="C2"/>
    <property type="match status" value="1"/>
</dbReference>
<feature type="compositionally biased region" description="Low complexity" evidence="1">
    <location>
        <begin position="182"/>
        <end position="196"/>
    </location>
</feature>
<evidence type="ECO:0000313" key="4">
    <source>
        <dbReference type="Proteomes" id="UP000612746"/>
    </source>
</evidence>
<name>A0A8H7Q957_9FUNG</name>